<dbReference type="HAMAP" id="MF_01609">
    <property type="entry name" value="Glu_cys_ligase_2"/>
    <property type="match status" value="1"/>
</dbReference>
<dbReference type="KEGG" id="ipa:Isop_0121"/>
<dbReference type="InterPro" id="IPR011793">
    <property type="entry name" value="YbdK"/>
</dbReference>
<proteinExistence type="inferred from homology"/>
<evidence type="ECO:0000313" key="5">
    <source>
        <dbReference type="EMBL" id="ADV60718.1"/>
    </source>
</evidence>
<evidence type="ECO:0000313" key="6">
    <source>
        <dbReference type="Proteomes" id="UP000008631"/>
    </source>
</evidence>
<dbReference type="SUPFAM" id="SSF55931">
    <property type="entry name" value="Glutamine synthetase/guanido kinase"/>
    <property type="match status" value="1"/>
</dbReference>
<keyword evidence="1 4" id="KW-0436">Ligase</keyword>
<evidence type="ECO:0000256" key="2">
    <source>
        <dbReference type="ARBA" id="ARBA00022741"/>
    </source>
</evidence>
<reference key="1">
    <citation type="submission" date="2010-11" db="EMBL/GenBank/DDBJ databases">
        <title>The complete sequence of chromosome of Isophaera pallida ATCC 43644.</title>
        <authorList>
            <consortium name="US DOE Joint Genome Institute (JGI-PGF)"/>
            <person name="Lucas S."/>
            <person name="Copeland A."/>
            <person name="Lapidus A."/>
            <person name="Bruce D."/>
            <person name="Goodwin L."/>
            <person name="Pitluck S."/>
            <person name="Kyrpides N."/>
            <person name="Mavromatis K."/>
            <person name="Pagani I."/>
            <person name="Ivanova N."/>
            <person name="Saunders E."/>
            <person name="Brettin T."/>
            <person name="Detter J.C."/>
            <person name="Han C."/>
            <person name="Tapia R."/>
            <person name="Land M."/>
            <person name="Hauser L."/>
            <person name="Markowitz V."/>
            <person name="Cheng J.-F."/>
            <person name="Hugenholtz P."/>
            <person name="Woyke T."/>
            <person name="Wu D."/>
            <person name="Eisen J.A."/>
        </authorList>
    </citation>
    <scope>NUCLEOTIDE SEQUENCE</scope>
    <source>
        <strain>ATCC 43644</strain>
    </source>
</reference>
<dbReference type="EMBL" id="CP002353">
    <property type="protein sequence ID" value="ADV60718.1"/>
    <property type="molecule type" value="Genomic_DNA"/>
</dbReference>
<keyword evidence="3 4" id="KW-0067">ATP-binding</keyword>
<dbReference type="FunCoup" id="E8R5H7">
    <property type="interactions" value="43"/>
</dbReference>
<dbReference type="STRING" id="575540.Isop_0121"/>
<reference evidence="5 6" key="2">
    <citation type="journal article" date="2011" name="Stand. Genomic Sci.">
        <title>Complete genome sequence of Isosphaera pallida type strain (IS1B).</title>
        <authorList>
            <consortium name="US DOE Joint Genome Institute (JGI-PGF)"/>
            <person name="Goker M."/>
            <person name="Cleland D."/>
            <person name="Saunders E."/>
            <person name="Lapidus A."/>
            <person name="Nolan M."/>
            <person name="Lucas S."/>
            <person name="Hammon N."/>
            <person name="Deshpande S."/>
            <person name="Cheng J.F."/>
            <person name="Tapia R."/>
            <person name="Han C."/>
            <person name="Goodwin L."/>
            <person name="Pitluck S."/>
            <person name="Liolios K."/>
            <person name="Pagani I."/>
            <person name="Ivanova N."/>
            <person name="Mavromatis K."/>
            <person name="Pati A."/>
            <person name="Chen A."/>
            <person name="Palaniappan K."/>
            <person name="Land M."/>
            <person name="Hauser L."/>
            <person name="Chang Y.J."/>
            <person name="Jeffries C.D."/>
            <person name="Detter J.C."/>
            <person name="Beck B."/>
            <person name="Woyke T."/>
            <person name="Bristow J."/>
            <person name="Eisen J.A."/>
            <person name="Markowitz V."/>
            <person name="Hugenholtz P."/>
            <person name="Kyrpides N.C."/>
            <person name="Klenk H.P."/>
        </authorList>
    </citation>
    <scope>NUCLEOTIDE SEQUENCE [LARGE SCALE GENOMIC DNA]</scope>
    <source>
        <strain evidence="6">ATCC 43644 / DSM 9630 / IS1B</strain>
    </source>
</reference>
<dbReference type="PANTHER" id="PTHR36510:SF1">
    <property type="entry name" value="GLUTAMATE--CYSTEINE LIGASE 2-RELATED"/>
    <property type="match status" value="1"/>
</dbReference>
<dbReference type="InParanoid" id="E8R5H7"/>
<dbReference type="RefSeq" id="WP_013563007.1">
    <property type="nucleotide sequence ID" value="NC_014962.1"/>
</dbReference>
<dbReference type="GO" id="GO:0042398">
    <property type="term" value="P:modified amino acid biosynthetic process"/>
    <property type="evidence" value="ECO:0007669"/>
    <property type="project" value="InterPro"/>
</dbReference>
<evidence type="ECO:0000256" key="3">
    <source>
        <dbReference type="ARBA" id="ARBA00022840"/>
    </source>
</evidence>
<dbReference type="Gene3D" id="3.30.590.20">
    <property type="match status" value="1"/>
</dbReference>
<comment type="catalytic activity">
    <reaction evidence="4">
        <text>L-cysteine + L-glutamate + ATP = gamma-L-glutamyl-L-cysteine + ADP + phosphate + H(+)</text>
        <dbReference type="Rhea" id="RHEA:13285"/>
        <dbReference type="ChEBI" id="CHEBI:15378"/>
        <dbReference type="ChEBI" id="CHEBI:29985"/>
        <dbReference type="ChEBI" id="CHEBI:30616"/>
        <dbReference type="ChEBI" id="CHEBI:35235"/>
        <dbReference type="ChEBI" id="CHEBI:43474"/>
        <dbReference type="ChEBI" id="CHEBI:58173"/>
        <dbReference type="ChEBI" id="CHEBI:456216"/>
        <dbReference type="EC" id="6.3.2.2"/>
    </reaction>
</comment>
<dbReference type="eggNOG" id="COG2170">
    <property type="taxonomic scope" value="Bacteria"/>
</dbReference>
<evidence type="ECO:0000256" key="4">
    <source>
        <dbReference type="HAMAP-Rule" id="MF_01609"/>
    </source>
</evidence>
<keyword evidence="2 4" id="KW-0547">Nucleotide-binding</keyword>
<dbReference type="PANTHER" id="PTHR36510">
    <property type="entry name" value="GLUTAMATE--CYSTEINE LIGASE 2-RELATED"/>
    <property type="match status" value="1"/>
</dbReference>
<dbReference type="HOGENOM" id="CLU_044848_1_0_0"/>
<dbReference type="Pfam" id="PF04107">
    <property type="entry name" value="GCS2"/>
    <property type="match status" value="1"/>
</dbReference>
<dbReference type="EC" id="6.3.2.2" evidence="4"/>
<gene>
    <name evidence="5" type="ordered locus">Isop_0121</name>
</gene>
<dbReference type="InterPro" id="IPR014746">
    <property type="entry name" value="Gln_synth/guanido_kin_cat_dom"/>
</dbReference>
<dbReference type="InterPro" id="IPR006336">
    <property type="entry name" value="GCS2"/>
</dbReference>
<dbReference type="Proteomes" id="UP000008631">
    <property type="component" value="Chromosome"/>
</dbReference>
<dbReference type="InterPro" id="IPR050141">
    <property type="entry name" value="GCL_type2/YbdK_subfam"/>
</dbReference>
<dbReference type="GO" id="GO:0005524">
    <property type="term" value="F:ATP binding"/>
    <property type="evidence" value="ECO:0007669"/>
    <property type="project" value="UniProtKB-KW"/>
</dbReference>
<accession>E8R5H7</accession>
<comment type="similarity">
    <text evidence="4">Belongs to the glutamate--cysteine ligase type 2 family. YbdK subfamily.</text>
</comment>
<sequence>MTSPPLIFNHNDYPTLGVELEVQLVDHHTMGLVSAIEPILKNLPPGLENRIKPELMQCYLEVNTDVCRTVDEVGIDLADKVAAVERAANPLGVKVHWSGTHPFSNWRHQEVTNNARYHQLIEQMEDTARRLVTFGLHVHVGVDTGDKAIMICDRIVRHLPTLLALSSNSPFWNGRDTGLCSQRIKVLENLPTAGPPPLMRNWSEFVWLVRTLIKTGFIQTIREIWWDVRPHHGFGTVEVRVCDTPADLKTVLALTALVQCLVHALSKEIDNGVYFVDSHPMMARQNRWRACRYGLDAELVDPFNQEPRPARKLVEQLVALLRPVADELGCTKHLETALELAAQPSGASRQRIDYAETHDLAEVVRRGLARSRLTPSSIPTPVTATV</sequence>
<comment type="function">
    <text evidence="4">ATP-dependent carboxylate-amine ligase which exhibits weak glutamate--cysteine ligase activity.</text>
</comment>
<dbReference type="GO" id="GO:0004357">
    <property type="term" value="F:glutamate-cysteine ligase activity"/>
    <property type="evidence" value="ECO:0007669"/>
    <property type="project" value="UniProtKB-EC"/>
</dbReference>
<evidence type="ECO:0000256" key="1">
    <source>
        <dbReference type="ARBA" id="ARBA00022598"/>
    </source>
</evidence>
<keyword evidence="6" id="KW-1185">Reference proteome</keyword>
<dbReference type="OrthoDB" id="9769628at2"/>
<organism evidence="5 6">
    <name type="scientific">Isosphaera pallida (strain ATCC 43644 / DSM 9630 / IS1B)</name>
    <dbReference type="NCBI Taxonomy" id="575540"/>
    <lineage>
        <taxon>Bacteria</taxon>
        <taxon>Pseudomonadati</taxon>
        <taxon>Planctomycetota</taxon>
        <taxon>Planctomycetia</taxon>
        <taxon>Isosphaerales</taxon>
        <taxon>Isosphaeraceae</taxon>
        <taxon>Isosphaera</taxon>
    </lineage>
</organism>
<dbReference type="NCBIfam" id="TIGR02050">
    <property type="entry name" value="gshA_cyan_rel"/>
    <property type="match status" value="1"/>
</dbReference>
<dbReference type="AlphaFoldDB" id="E8R5H7"/>
<protein>
    <recommendedName>
        <fullName evidence="4">Putative glutamate--cysteine ligase 2</fullName>
        <ecNumber evidence="4">6.3.2.2</ecNumber>
    </recommendedName>
    <alternativeName>
        <fullName evidence="4">Gamma-glutamylcysteine synthetase 2</fullName>
        <shortName evidence="4">GCS 2</shortName>
        <shortName evidence="4">Gamma-GCS 2</shortName>
    </alternativeName>
</protein>
<name>E8R5H7_ISOPI</name>